<dbReference type="InterPro" id="IPR001610">
    <property type="entry name" value="PAC"/>
</dbReference>
<dbReference type="Pfam" id="PF00989">
    <property type="entry name" value="PAS"/>
    <property type="match status" value="2"/>
</dbReference>
<comment type="caution">
    <text evidence="6">The sequence shown here is derived from an EMBL/GenBank/DDBJ whole genome shotgun (WGS) entry which is preliminary data.</text>
</comment>
<sequence length="736" mass="85351">MEILVVEDNEEIGYLQERILTSNNYIVTRASNGKEALELLANKKYDMIISDILMPEMDGFQLCKTLKSDSKTKNIPFVFYSANYTENKDREFALKLGADLYIETPIEYDVFIKIINDYFDKLKEGKIKVREYLFEKENNVEKIYSERLARQLEKKIILLEKKITENNELTKKIKENEERYKLIFDNTEDIVCLMDLNGTITFMSKSIEVHTGYKDVDLIGKNIKEILSPRSYTEAKKRIELRFKGIEELPRYEIEVISKNNELIPFEISTSPIYVNGELSSISIVAREISKRKLMEESIKRSEKKFRSYVENAPDGIFIADSKGNYIDVNKAACEITGYTREELLKINLIDLIPDEDKEKAANSFAKVVNEGKSSVEISFLKKGEEKRYWIVEAVKLSDNEFLGFAKDITERKKLEEEKTLLLNAVNQSPAIVIISDDKGNIEYVNPKFFEITGYNNSEVIGKNVSFLSGEPFSKIKHKEIWGIISSGKDWHGEFKNKKKNGDSYWELASIAPFKTQGGKITHYVKVAEDITYRKLAEKELQEREETLRSILSAAPIGINLLKDRKFVWSNKSMEEITGYSMDELLGKSPRLLYLSDEEYERVGRILYKIPREKEFEDVETKCQIKNGKILDLYIRASPLDVNDISKGYINLVMDITENIKTRKQLDENLEYFAHLIDHIRNPLAIISGFVQVNVGDEKTKDVVIRQVARIEKLLRELDQGWMDTEETRKFLKNYI</sequence>
<dbReference type="SMART" id="SM00448">
    <property type="entry name" value="REC"/>
    <property type="match status" value="1"/>
</dbReference>
<dbReference type="GO" id="GO:0006355">
    <property type="term" value="P:regulation of DNA-templated transcription"/>
    <property type="evidence" value="ECO:0007669"/>
    <property type="project" value="InterPro"/>
</dbReference>
<dbReference type="InterPro" id="IPR052155">
    <property type="entry name" value="Biofilm_reg_signaling"/>
</dbReference>
<organism evidence="6 7">
    <name type="scientific">Candidatus Methanofastidiosum methylothiophilum</name>
    <dbReference type="NCBI Taxonomy" id="1705564"/>
    <lineage>
        <taxon>Archaea</taxon>
        <taxon>Methanobacteriati</taxon>
        <taxon>Methanobacteriota</taxon>
        <taxon>Stenosarchaea group</taxon>
        <taxon>Candidatus Methanofastidiosia</taxon>
        <taxon>Candidatus Methanofastidiosales</taxon>
        <taxon>Candidatus Methanofastidiosaceae</taxon>
        <taxon>Candidatus Methanofastidiosum</taxon>
    </lineage>
</organism>
<feature type="domain" description="PAC" evidence="5">
    <location>
        <begin position="491"/>
        <end position="543"/>
    </location>
</feature>
<dbReference type="InterPro" id="IPR001789">
    <property type="entry name" value="Sig_transdc_resp-reg_receiver"/>
</dbReference>
<feature type="domain" description="PAS" evidence="4">
    <location>
        <begin position="302"/>
        <end position="372"/>
    </location>
</feature>
<accession>A0A150JAY5</accession>
<feature type="coiled-coil region" evidence="2">
    <location>
        <begin position="149"/>
        <end position="179"/>
    </location>
</feature>
<dbReference type="PROSITE" id="PS50110">
    <property type="entry name" value="RESPONSE_REGULATORY"/>
    <property type="match status" value="1"/>
</dbReference>
<feature type="domain" description="Response regulatory" evidence="3">
    <location>
        <begin position="2"/>
        <end position="119"/>
    </location>
</feature>
<evidence type="ECO:0000259" key="3">
    <source>
        <dbReference type="PROSITE" id="PS50110"/>
    </source>
</evidence>
<dbReference type="Gene3D" id="3.30.450.20">
    <property type="entry name" value="PAS domain"/>
    <property type="match status" value="4"/>
</dbReference>
<evidence type="ECO:0000259" key="5">
    <source>
        <dbReference type="PROSITE" id="PS50113"/>
    </source>
</evidence>
<dbReference type="GO" id="GO:0000160">
    <property type="term" value="P:phosphorelay signal transduction system"/>
    <property type="evidence" value="ECO:0007669"/>
    <property type="project" value="InterPro"/>
</dbReference>
<dbReference type="SMART" id="SM00086">
    <property type="entry name" value="PAC"/>
    <property type="match status" value="4"/>
</dbReference>
<dbReference type="SUPFAM" id="SSF52172">
    <property type="entry name" value="CheY-like"/>
    <property type="match status" value="1"/>
</dbReference>
<proteinExistence type="predicted"/>
<feature type="domain" description="PAS" evidence="4">
    <location>
        <begin position="571"/>
        <end position="614"/>
    </location>
</feature>
<feature type="domain" description="PAS" evidence="4">
    <location>
        <begin position="176"/>
        <end position="240"/>
    </location>
</feature>
<keyword evidence="1" id="KW-0597">Phosphoprotein</keyword>
<dbReference type="CDD" id="cd00130">
    <property type="entry name" value="PAS"/>
    <property type="match status" value="4"/>
</dbReference>
<feature type="domain" description="PAS" evidence="4">
    <location>
        <begin position="418"/>
        <end position="488"/>
    </location>
</feature>
<dbReference type="NCBIfam" id="TIGR00229">
    <property type="entry name" value="sensory_box"/>
    <property type="match status" value="4"/>
</dbReference>
<dbReference type="InterPro" id="IPR035965">
    <property type="entry name" value="PAS-like_dom_sf"/>
</dbReference>
<dbReference type="Pfam" id="PF13426">
    <property type="entry name" value="PAS_9"/>
    <property type="match status" value="2"/>
</dbReference>
<evidence type="ECO:0000259" key="4">
    <source>
        <dbReference type="PROSITE" id="PS50112"/>
    </source>
</evidence>
<dbReference type="Pfam" id="PF00072">
    <property type="entry name" value="Response_reg"/>
    <property type="match status" value="1"/>
</dbReference>
<dbReference type="Gene3D" id="3.40.50.2300">
    <property type="match status" value="1"/>
</dbReference>
<protein>
    <submittedName>
        <fullName evidence="6">Bacterioopsin transcriptional activator</fullName>
    </submittedName>
</protein>
<gene>
    <name evidence="6" type="primary">bat_2</name>
    <name evidence="6" type="ORF">AMQ74_00106</name>
</gene>
<evidence type="ECO:0000313" key="7">
    <source>
        <dbReference type="Proteomes" id="UP000075578"/>
    </source>
</evidence>
<dbReference type="AlphaFoldDB" id="A0A150JAY5"/>
<dbReference type="CDD" id="cd17574">
    <property type="entry name" value="REC_OmpR"/>
    <property type="match status" value="1"/>
</dbReference>
<reference evidence="6 7" key="1">
    <citation type="journal article" date="2016" name="ISME J.">
        <title>Chasing the elusive Euryarchaeota class WSA2: genomes reveal a uniquely fastidious methyl-reducing methanogen.</title>
        <authorList>
            <person name="Nobu M.K."/>
            <person name="Narihiro T."/>
            <person name="Kuroda K."/>
            <person name="Mei R."/>
            <person name="Liu W.T."/>
        </authorList>
    </citation>
    <scope>NUCLEOTIDE SEQUENCE [LARGE SCALE GENOMIC DNA]</scope>
    <source>
        <strain evidence="6">U1lsi0528_Bin089</strain>
    </source>
</reference>
<evidence type="ECO:0000256" key="2">
    <source>
        <dbReference type="SAM" id="Coils"/>
    </source>
</evidence>
<dbReference type="PROSITE" id="PS50113">
    <property type="entry name" value="PAC"/>
    <property type="match status" value="1"/>
</dbReference>
<keyword evidence="2" id="KW-0175">Coiled coil</keyword>
<dbReference type="InterPro" id="IPR013767">
    <property type="entry name" value="PAS_fold"/>
</dbReference>
<dbReference type="InterPro" id="IPR000014">
    <property type="entry name" value="PAS"/>
</dbReference>
<dbReference type="EMBL" id="LNGD01000003">
    <property type="protein sequence ID" value="KYC54238.1"/>
    <property type="molecule type" value="Genomic_DNA"/>
</dbReference>
<dbReference type="InterPro" id="IPR000700">
    <property type="entry name" value="PAS-assoc_C"/>
</dbReference>
<dbReference type="PANTHER" id="PTHR44757:SF2">
    <property type="entry name" value="BIOFILM ARCHITECTURE MAINTENANCE PROTEIN MBAA"/>
    <property type="match status" value="1"/>
</dbReference>
<dbReference type="PANTHER" id="PTHR44757">
    <property type="entry name" value="DIGUANYLATE CYCLASE DGCP"/>
    <property type="match status" value="1"/>
</dbReference>
<dbReference type="SUPFAM" id="SSF55785">
    <property type="entry name" value="PYP-like sensor domain (PAS domain)"/>
    <property type="match status" value="4"/>
</dbReference>
<evidence type="ECO:0000313" key="6">
    <source>
        <dbReference type="EMBL" id="KYC54238.1"/>
    </source>
</evidence>
<dbReference type="SMART" id="SM00091">
    <property type="entry name" value="PAS"/>
    <property type="match status" value="4"/>
</dbReference>
<name>A0A150JAY5_9EURY</name>
<evidence type="ECO:0000256" key="1">
    <source>
        <dbReference type="PROSITE-ProRule" id="PRU00169"/>
    </source>
</evidence>
<dbReference type="Proteomes" id="UP000075578">
    <property type="component" value="Unassembled WGS sequence"/>
</dbReference>
<feature type="modified residue" description="4-aspartylphosphate" evidence="1">
    <location>
        <position position="51"/>
    </location>
</feature>
<dbReference type="InterPro" id="IPR011006">
    <property type="entry name" value="CheY-like_superfamily"/>
</dbReference>
<dbReference type="PROSITE" id="PS50112">
    <property type="entry name" value="PAS"/>
    <property type="match status" value="4"/>
</dbReference>